<evidence type="ECO:0000256" key="1">
    <source>
        <dbReference type="ARBA" id="ARBA00004651"/>
    </source>
</evidence>
<dbReference type="RefSeq" id="WP_057802048.1">
    <property type="nucleotide sequence ID" value="NZ_JQBX01000004.1"/>
</dbReference>
<proteinExistence type="predicted"/>
<dbReference type="GO" id="GO:0005886">
    <property type="term" value="C:plasma membrane"/>
    <property type="evidence" value="ECO:0007669"/>
    <property type="project" value="UniProtKB-SubCell"/>
</dbReference>
<dbReference type="InterPro" id="IPR005538">
    <property type="entry name" value="LrgA/CidA"/>
</dbReference>
<keyword evidence="3 6" id="KW-0812">Transmembrane</keyword>
<organism evidence="7 8">
    <name type="scientific">Pediococcus stilesii</name>
    <dbReference type="NCBI Taxonomy" id="331679"/>
    <lineage>
        <taxon>Bacteria</taxon>
        <taxon>Bacillati</taxon>
        <taxon>Bacillota</taxon>
        <taxon>Bacilli</taxon>
        <taxon>Lactobacillales</taxon>
        <taxon>Lactobacillaceae</taxon>
        <taxon>Pediococcus</taxon>
    </lineage>
</organism>
<protein>
    <submittedName>
        <fullName evidence="7">Effector of murein hydrolase LrgA</fullName>
    </submittedName>
</protein>
<comment type="subcellular location">
    <subcellularLocation>
        <location evidence="1">Cell membrane</location>
        <topology evidence="1">Multi-pass membrane protein</topology>
    </subcellularLocation>
</comment>
<feature type="transmembrane region" description="Helical" evidence="6">
    <location>
        <begin position="99"/>
        <end position="120"/>
    </location>
</feature>
<evidence type="ECO:0000256" key="6">
    <source>
        <dbReference type="SAM" id="Phobius"/>
    </source>
</evidence>
<dbReference type="EMBL" id="JQBX01000004">
    <property type="protein sequence ID" value="KRN94650.1"/>
    <property type="molecule type" value="Genomic_DNA"/>
</dbReference>
<dbReference type="GO" id="GO:0016787">
    <property type="term" value="F:hydrolase activity"/>
    <property type="evidence" value="ECO:0007669"/>
    <property type="project" value="UniProtKB-KW"/>
</dbReference>
<keyword evidence="4 6" id="KW-1133">Transmembrane helix</keyword>
<dbReference type="Pfam" id="PF03788">
    <property type="entry name" value="LrgA"/>
    <property type="match status" value="1"/>
</dbReference>
<dbReference type="PATRIC" id="fig|331679.3.peg.1314"/>
<dbReference type="AlphaFoldDB" id="A0A0R2L5W1"/>
<dbReference type="STRING" id="331679.IV81_GL001287"/>
<accession>A0A0R2L5W1</accession>
<evidence type="ECO:0000256" key="4">
    <source>
        <dbReference type="ARBA" id="ARBA00022989"/>
    </source>
</evidence>
<evidence type="ECO:0000256" key="3">
    <source>
        <dbReference type="ARBA" id="ARBA00022692"/>
    </source>
</evidence>
<reference evidence="7 8" key="1">
    <citation type="journal article" date="2015" name="Genome Announc.">
        <title>Expanding the biotechnology potential of lactobacilli through comparative genomics of 213 strains and associated genera.</title>
        <authorList>
            <person name="Sun Z."/>
            <person name="Harris H.M."/>
            <person name="McCann A."/>
            <person name="Guo C."/>
            <person name="Argimon S."/>
            <person name="Zhang W."/>
            <person name="Yang X."/>
            <person name="Jeffery I.B."/>
            <person name="Cooney J.C."/>
            <person name="Kagawa T.F."/>
            <person name="Liu W."/>
            <person name="Song Y."/>
            <person name="Salvetti E."/>
            <person name="Wrobel A."/>
            <person name="Rasinkangas P."/>
            <person name="Parkhill J."/>
            <person name="Rea M.C."/>
            <person name="O'Sullivan O."/>
            <person name="Ritari J."/>
            <person name="Douillard F.P."/>
            <person name="Paul Ross R."/>
            <person name="Yang R."/>
            <person name="Briner A.E."/>
            <person name="Felis G.E."/>
            <person name="de Vos W.M."/>
            <person name="Barrangou R."/>
            <person name="Klaenhammer T.R."/>
            <person name="Caufield P.W."/>
            <person name="Cui Y."/>
            <person name="Zhang H."/>
            <person name="O'Toole P.W."/>
        </authorList>
    </citation>
    <scope>NUCLEOTIDE SEQUENCE [LARGE SCALE GENOMIC DNA]</scope>
    <source>
        <strain evidence="7 8">DSM 18001</strain>
    </source>
</reference>
<evidence type="ECO:0000256" key="2">
    <source>
        <dbReference type="ARBA" id="ARBA00022475"/>
    </source>
</evidence>
<gene>
    <name evidence="7" type="ORF">IV81_GL001287</name>
</gene>
<feature type="transmembrane region" description="Helical" evidence="6">
    <location>
        <begin position="37"/>
        <end position="56"/>
    </location>
</feature>
<feature type="transmembrane region" description="Helical" evidence="6">
    <location>
        <begin position="12"/>
        <end position="31"/>
    </location>
</feature>
<dbReference type="PANTHER" id="PTHR33931">
    <property type="entry name" value="HOLIN-LIKE PROTEIN CIDA-RELATED"/>
    <property type="match status" value="1"/>
</dbReference>
<evidence type="ECO:0000313" key="8">
    <source>
        <dbReference type="Proteomes" id="UP000051859"/>
    </source>
</evidence>
<feature type="transmembrane region" description="Helical" evidence="6">
    <location>
        <begin position="68"/>
        <end position="87"/>
    </location>
</feature>
<name>A0A0R2L5W1_9LACO</name>
<keyword evidence="2" id="KW-1003">Cell membrane</keyword>
<dbReference type="Proteomes" id="UP000051859">
    <property type="component" value="Unassembled WGS sequence"/>
</dbReference>
<evidence type="ECO:0000313" key="7">
    <source>
        <dbReference type="EMBL" id="KRN94650.1"/>
    </source>
</evidence>
<dbReference type="PANTHER" id="PTHR33931:SF4">
    <property type="entry name" value="ANTIHOLIN-LIKE PROTEIN LRGA"/>
    <property type="match status" value="1"/>
</dbReference>
<keyword evidence="8" id="KW-1185">Reference proteome</keyword>
<sequence>MDNKDKKTPLLVQMGIFAAILFVSQIISSLFPPTFVVPAPLIGMIILYLLLLTHVVKLSQVENLGDSLIGLISFLFIPSGIQLAGSLKLIQNEGVKDVVVTVFATIILLVVITYCGAFFIKIHRGLEKNMDKRGEQK</sequence>
<comment type="caution">
    <text evidence="7">The sequence shown here is derived from an EMBL/GenBank/DDBJ whole genome shotgun (WGS) entry which is preliminary data.</text>
</comment>
<keyword evidence="5 6" id="KW-0472">Membrane</keyword>
<keyword evidence="7" id="KW-0378">Hydrolase</keyword>
<evidence type="ECO:0000256" key="5">
    <source>
        <dbReference type="ARBA" id="ARBA00023136"/>
    </source>
</evidence>